<sequence length="76" mass="8326">MSYHGGDSPKHVSTSFLEQPQRAYRADWDRASSWLAGEPAMNSRNSSGVSSHPAPSIEDDGSKLLLEIEIVLKAKK</sequence>
<evidence type="ECO:0000313" key="3">
    <source>
        <dbReference type="Proteomes" id="UP001303046"/>
    </source>
</evidence>
<evidence type="ECO:0000256" key="1">
    <source>
        <dbReference type="SAM" id="MobiDB-lite"/>
    </source>
</evidence>
<comment type="caution">
    <text evidence="2">The sequence shown here is derived from an EMBL/GenBank/DDBJ whole genome shotgun (WGS) entry which is preliminary data.</text>
</comment>
<gene>
    <name evidence="2" type="primary">Necator_chrII.g5353</name>
    <name evidence="2" type="ORF">RB195_017560</name>
</gene>
<organism evidence="2 3">
    <name type="scientific">Necator americanus</name>
    <name type="common">Human hookworm</name>
    <dbReference type="NCBI Taxonomy" id="51031"/>
    <lineage>
        <taxon>Eukaryota</taxon>
        <taxon>Metazoa</taxon>
        <taxon>Ecdysozoa</taxon>
        <taxon>Nematoda</taxon>
        <taxon>Chromadorea</taxon>
        <taxon>Rhabditida</taxon>
        <taxon>Rhabditina</taxon>
        <taxon>Rhabditomorpha</taxon>
        <taxon>Strongyloidea</taxon>
        <taxon>Ancylostomatidae</taxon>
        <taxon>Bunostominae</taxon>
        <taxon>Necator</taxon>
    </lineage>
</organism>
<keyword evidence="3" id="KW-1185">Reference proteome</keyword>
<proteinExistence type="predicted"/>
<name>A0ABR1C5S9_NECAM</name>
<accession>A0ABR1C5S9</accession>
<dbReference type="Proteomes" id="UP001303046">
    <property type="component" value="Unassembled WGS sequence"/>
</dbReference>
<reference evidence="2 3" key="1">
    <citation type="submission" date="2023-08" db="EMBL/GenBank/DDBJ databases">
        <title>A Necator americanus chromosomal reference genome.</title>
        <authorList>
            <person name="Ilik V."/>
            <person name="Petrzelkova K.J."/>
            <person name="Pardy F."/>
            <person name="Fuh T."/>
            <person name="Niatou-Singa F.S."/>
            <person name="Gouil Q."/>
            <person name="Baker L."/>
            <person name="Ritchie M.E."/>
            <person name="Jex A.R."/>
            <person name="Gazzola D."/>
            <person name="Li H."/>
            <person name="Toshio Fujiwara R."/>
            <person name="Zhan B."/>
            <person name="Aroian R.V."/>
            <person name="Pafco B."/>
            <person name="Schwarz E.M."/>
        </authorList>
    </citation>
    <scope>NUCLEOTIDE SEQUENCE [LARGE SCALE GENOMIC DNA]</scope>
    <source>
        <strain evidence="2 3">Aroian</strain>
        <tissue evidence="2">Whole animal</tissue>
    </source>
</reference>
<protein>
    <submittedName>
        <fullName evidence="2">Uncharacterized protein</fullName>
    </submittedName>
</protein>
<evidence type="ECO:0000313" key="2">
    <source>
        <dbReference type="EMBL" id="KAK6733866.1"/>
    </source>
</evidence>
<feature type="region of interest" description="Disordered" evidence="1">
    <location>
        <begin position="39"/>
        <end position="59"/>
    </location>
</feature>
<dbReference type="EMBL" id="JAVFWL010000002">
    <property type="protein sequence ID" value="KAK6733866.1"/>
    <property type="molecule type" value="Genomic_DNA"/>
</dbReference>